<dbReference type="CDD" id="cd05015">
    <property type="entry name" value="SIS_PGI_1"/>
    <property type="match status" value="1"/>
</dbReference>
<organism evidence="9 10">
    <name type="scientific">Sporosarcina psychrophila</name>
    <name type="common">Bacillus psychrophilus</name>
    <dbReference type="NCBI Taxonomy" id="1476"/>
    <lineage>
        <taxon>Bacteria</taxon>
        <taxon>Bacillati</taxon>
        <taxon>Bacillota</taxon>
        <taxon>Bacilli</taxon>
        <taxon>Bacillales</taxon>
        <taxon>Caryophanaceae</taxon>
        <taxon>Sporosarcina</taxon>
    </lineage>
</organism>
<accession>A0ABV2K2Y2</accession>
<evidence type="ECO:0000256" key="3">
    <source>
        <dbReference type="ARBA" id="ARBA00022432"/>
    </source>
</evidence>
<comment type="function">
    <text evidence="7">Catalyzes the reversible isomerization of glucose-6-phosphate to fructose-6-phosphate.</text>
</comment>
<dbReference type="PRINTS" id="PR00662">
    <property type="entry name" value="G6PISOMERASE"/>
</dbReference>
<dbReference type="Gene3D" id="3.40.50.10490">
    <property type="entry name" value="Glucose-6-phosphate isomerase like protein, domain 1"/>
    <property type="match status" value="2"/>
</dbReference>
<comment type="subcellular location">
    <subcellularLocation>
        <location evidence="7">Cytoplasm</location>
    </subcellularLocation>
</comment>
<feature type="active site" description="Proton donor" evidence="7">
    <location>
        <position position="282"/>
    </location>
</feature>
<comment type="similarity">
    <text evidence="2 7 8">Belongs to the GPI family.</text>
</comment>
<evidence type="ECO:0000313" key="10">
    <source>
        <dbReference type="Proteomes" id="UP001549104"/>
    </source>
</evidence>
<keyword evidence="4 7" id="KW-0324">Glycolysis</keyword>
<evidence type="ECO:0000256" key="7">
    <source>
        <dbReference type="HAMAP-Rule" id="MF_00473"/>
    </source>
</evidence>
<sequence length="434" mass="47736">MVIPLTLNQSHVSISKLEEVFGTQVKTIHQEMNKGTSEGADYLGWKNYPNEISLNELEDALKAAKKLRENADLVVVIGIGGSYLGAKAIQDALSPYFEKNSDDPEVLFAGQNLSGAYMKQLLSYMGSKEVAIIVISKSGTTTEPAIAFRIMLEYMEKRYGSSASERIVAITDKSEGALREMAVRSGFTSFIIPNDIGGRYSVLTPVGLLPLAVAGVDIEQLLAGAKKAIHDLSNADIDSNIAYQYAALRTLLLSEGYNVEILASFSPSFETFHEWWKQLFGESEGKGGNGIFPAAVAYPTDLHSLGQYIQDGQRMLFETFVHFAEEAEDCAIPSSKENLDGLNYLSDKTLNEINEVMMHGAMEAHRDGGVPLLRLEVAKQDAYHVGYLIYFFQLSCAMSAYLQGLNPFDQPGVEEYKNNIFRLLEKPGHVIAAL</sequence>
<dbReference type="EC" id="5.3.1.9" evidence="7"/>
<dbReference type="PROSITE" id="PS51463">
    <property type="entry name" value="P_GLUCOSE_ISOMERASE_3"/>
    <property type="match status" value="1"/>
</dbReference>
<comment type="caution">
    <text evidence="9">The sequence shown here is derived from an EMBL/GenBank/DDBJ whole genome shotgun (WGS) entry which is preliminary data.</text>
</comment>
<gene>
    <name evidence="7" type="primary">pgi</name>
    <name evidence="9" type="ORF">ABIC55_000522</name>
</gene>
<evidence type="ECO:0000256" key="1">
    <source>
        <dbReference type="ARBA" id="ARBA00004926"/>
    </source>
</evidence>
<comment type="pathway">
    <text evidence="1 7 8">Carbohydrate degradation; glycolysis; D-glyceraldehyde 3-phosphate and glycerone phosphate from D-glucose: step 2/4.</text>
</comment>
<dbReference type="PROSITE" id="PS00765">
    <property type="entry name" value="P_GLUCOSE_ISOMERASE_1"/>
    <property type="match status" value="1"/>
</dbReference>
<dbReference type="InterPro" id="IPR035482">
    <property type="entry name" value="SIS_PGI_2"/>
</dbReference>
<evidence type="ECO:0000256" key="5">
    <source>
        <dbReference type="ARBA" id="ARBA00023235"/>
    </source>
</evidence>
<evidence type="ECO:0000256" key="8">
    <source>
        <dbReference type="RuleBase" id="RU000612"/>
    </source>
</evidence>
<reference evidence="9 10" key="1">
    <citation type="submission" date="2024-06" db="EMBL/GenBank/DDBJ databases">
        <title>Sorghum-associated microbial communities from plants grown in Nebraska, USA.</title>
        <authorList>
            <person name="Schachtman D."/>
        </authorList>
    </citation>
    <scope>NUCLEOTIDE SEQUENCE [LARGE SCALE GENOMIC DNA]</scope>
    <source>
        <strain evidence="9 10">1288</strain>
    </source>
</reference>
<comment type="pathway">
    <text evidence="7">Carbohydrate biosynthesis; gluconeogenesis.</text>
</comment>
<comment type="catalytic activity">
    <reaction evidence="6 7 8">
        <text>alpha-D-glucose 6-phosphate = beta-D-fructose 6-phosphate</text>
        <dbReference type="Rhea" id="RHEA:11816"/>
        <dbReference type="ChEBI" id="CHEBI:57634"/>
        <dbReference type="ChEBI" id="CHEBI:58225"/>
        <dbReference type="EC" id="5.3.1.9"/>
    </reaction>
</comment>
<dbReference type="RefSeq" id="WP_354312047.1">
    <property type="nucleotide sequence ID" value="NZ_JBEPME010000001.1"/>
</dbReference>
<keyword evidence="10" id="KW-1185">Reference proteome</keyword>
<evidence type="ECO:0000256" key="2">
    <source>
        <dbReference type="ARBA" id="ARBA00006604"/>
    </source>
</evidence>
<evidence type="ECO:0000256" key="4">
    <source>
        <dbReference type="ARBA" id="ARBA00023152"/>
    </source>
</evidence>
<dbReference type="Pfam" id="PF00342">
    <property type="entry name" value="PGI"/>
    <property type="match status" value="1"/>
</dbReference>
<dbReference type="PANTHER" id="PTHR11469:SF1">
    <property type="entry name" value="GLUCOSE-6-PHOSPHATE ISOMERASE"/>
    <property type="match status" value="1"/>
</dbReference>
<proteinExistence type="inferred from homology"/>
<keyword evidence="3 7" id="KW-0312">Gluconeogenesis</keyword>
<comment type="caution">
    <text evidence="7">Lacks conserved residue(s) required for the propagation of feature annotation.</text>
</comment>
<dbReference type="CDD" id="cd05016">
    <property type="entry name" value="SIS_PGI_2"/>
    <property type="match status" value="1"/>
</dbReference>
<dbReference type="HAMAP" id="MF_00473">
    <property type="entry name" value="G6P_isomerase"/>
    <property type="match status" value="1"/>
</dbReference>
<dbReference type="InterPro" id="IPR046348">
    <property type="entry name" value="SIS_dom_sf"/>
</dbReference>
<dbReference type="Proteomes" id="UP001549104">
    <property type="component" value="Unassembled WGS sequence"/>
</dbReference>
<keyword evidence="7" id="KW-0963">Cytoplasm</keyword>
<dbReference type="InterPro" id="IPR035476">
    <property type="entry name" value="SIS_PGI_1"/>
</dbReference>
<dbReference type="InterPro" id="IPR018189">
    <property type="entry name" value="Phosphoglucose_isomerase_CS"/>
</dbReference>
<dbReference type="InterPro" id="IPR001672">
    <property type="entry name" value="G6P_Isomerase"/>
</dbReference>
<protein>
    <recommendedName>
        <fullName evidence="7">Glucose-6-phosphate isomerase</fullName>
        <shortName evidence="7">GPI</shortName>
        <ecNumber evidence="7">5.3.1.9</ecNumber>
    </recommendedName>
    <alternativeName>
        <fullName evidence="7">Phosphoglucose isomerase</fullName>
        <shortName evidence="7">PGI</shortName>
    </alternativeName>
    <alternativeName>
        <fullName evidence="7">Phosphohexose isomerase</fullName>
        <shortName evidence="7">PHI</shortName>
    </alternativeName>
</protein>
<evidence type="ECO:0000313" key="9">
    <source>
        <dbReference type="EMBL" id="MET3655438.1"/>
    </source>
</evidence>
<keyword evidence="5 7" id="KW-0413">Isomerase</keyword>
<name>A0ABV2K2Y2_SPOPS</name>
<dbReference type="PANTHER" id="PTHR11469">
    <property type="entry name" value="GLUCOSE-6-PHOSPHATE ISOMERASE"/>
    <property type="match status" value="1"/>
</dbReference>
<dbReference type="GO" id="GO:0004347">
    <property type="term" value="F:glucose-6-phosphate isomerase activity"/>
    <property type="evidence" value="ECO:0007669"/>
    <property type="project" value="UniProtKB-EC"/>
</dbReference>
<dbReference type="EMBL" id="JBEPME010000001">
    <property type="protein sequence ID" value="MET3655438.1"/>
    <property type="molecule type" value="Genomic_DNA"/>
</dbReference>
<dbReference type="SUPFAM" id="SSF53697">
    <property type="entry name" value="SIS domain"/>
    <property type="match status" value="1"/>
</dbReference>
<feature type="active site" evidence="7">
    <location>
        <position position="417"/>
    </location>
</feature>
<evidence type="ECO:0000256" key="6">
    <source>
        <dbReference type="ARBA" id="ARBA00029321"/>
    </source>
</evidence>
<dbReference type="NCBIfam" id="NF010697">
    <property type="entry name" value="PRK14097.1"/>
    <property type="match status" value="1"/>
</dbReference>